<organism evidence="2 3">
    <name type="scientific">Hyaloscypha bicolor E</name>
    <dbReference type="NCBI Taxonomy" id="1095630"/>
    <lineage>
        <taxon>Eukaryota</taxon>
        <taxon>Fungi</taxon>
        <taxon>Dikarya</taxon>
        <taxon>Ascomycota</taxon>
        <taxon>Pezizomycotina</taxon>
        <taxon>Leotiomycetes</taxon>
        <taxon>Helotiales</taxon>
        <taxon>Hyaloscyphaceae</taxon>
        <taxon>Hyaloscypha</taxon>
        <taxon>Hyaloscypha bicolor</taxon>
    </lineage>
</organism>
<evidence type="ECO:0000256" key="1">
    <source>
        <dbReference type="SAM" id="MobiDB-lite"/>
    </source>
</evidence>
<evidence type="ECO:0000313" key="2">
    <source>
        <dbReference type="EMBL" id="PMD60862.1"/>
    </source>
</evidence>
<dbReference type="InParanoid" id="A0A2J6TD02"/>
<protein>
    <submittedName>
        <fullName evidence="2">Uncharacterized protein</fullName>
    </submittedName>
</protein>
<sequence length="104" mass="11144">MKSTESLAIPRKSFSMVRILSQIHPSLMRKSGARVIRRLKMDKQSSAEHVEHPKKSLDNPGISDGSVFKMALLQRITGSFGDPLTAAIGKMVGLGGLGGLAGWA</sequence>
<dbReference type="RefSeq" id="XP_024737766.1">
    <property type="nucleotide sequence ID" value="XM_024882973.1"/>
</dbReference>
<proteinExistence type="predicted"/>
<dbReference type="EMBL" id="KZ613787">
    <property type="protein sequence ID" value="PMD60862.1"/>
    <property type="molecule type" value="Genomic_DNA"/>
</dbReference>
<dbReference type="AlphaFoldDB" id="A0A2J6TD02"/>
<feature type="region of interest" description="Disordered" evidence="1">
    <location>
        <begin position="43"/>
        <end position="62"/>
    </location>
</feature>
<keyword evidence="3" id="KW-1185">Reference proteome</keyword>
<evidence type="ECO:0000313" key="3">
    <source>
        <dbReference type="Proteomes" id="UP000235371"/>
    </source>
</evidence>
<dbReference type="OrthoDB" id="1028014at2759"/>
<dbReference type="Proteomes" id="UP000235371">
    <property type="component" value="Unassembled WGS sequence"/>
</dbReference>
<feature type="compositionally biased region" description="Basic and acidic residues" evidence="1">
    <location>
        <begin position="43"/>
        <end position="57"/>
    </location>
</feature>
<dbReference type="GeneID" id="36591050"/>
<accession>A0A2J6TD02</accession>
<gene>
    <name evidence="2" type="ORF">K444DRAFT_628897</name>
</gene>
<reference evidence="2 3" key="1">
    <citation type="submission" date="2016-04" db="EMBL/GenBank/DDBJ databases">
        <title>A degradative enzymes factory behind the ericoid mycorrhizal symbiosis.</title>
        <authorList>
            <consortium name="DOE Joint Genome Institute"/>
            <person name="Martino E."/>
            <person name="Morin E."/>
            <person name="Grelet G."/>
            <person name="Kuo A."/>
            <person name="Kohler A."/>
            <person name="Daghino S."/>
            <person name="Barry K."/>
            <person name="Choi C."/>
            <person name="Cichocki N."/>
            <person name="Clum A."/>
            <person name="Copeland A."/>
            <person name="Hainaut M."/>
            <person name="Haridas S."/>
            <person name="Labutti K."/>
            <person name="Lindquist E."/>
            <person name="Lipzen A."/>
            <person name="Khouja H.-R."/>
            <person name="Murat C."/>
            <person name="Ohm R."/>
            <person name="Olson A."/>
            <person name="Spatafora J."/>
            <person name="Veneault-Fourrey C."/>
            <person name="Henrissat B."/>
            <person name="Grigoriev I."/>
            <person name="Martin F."/>
            <person name="Perotto S."/>
        </authorList>
    </citation>
    <scope>NUCLEOTIDE SEQUENCE [LARGE SCALE GENOMIC DNA]</scope>
    <source>
        <strain evidence="2 3">E</strain>
    </source>
</reference>
<name>A0A2J6TD02_9HELO</name>